<dbReference type="Proteomes" id="UP000198460">
    <property type="component" value="Unassembled WGS sequence"/>
</dbReference>
<organism evidence="1 2">
    <name type="scientific">Burkholderia singularis</name>
    <dbReference type="NCBI Taxonomy" id="1503053"/>
    <lineage>
        <taxon>Bacteria</taxon>
        <taxon>Pseudomonadati</taxon>
        <taxon>Pseudomonadota</taxon>
        <taxon>Betaproteobacteria</taxon>
        <taxon>Burkholderiales</taxon>
        <taxon>Burkholderiaceae</taxon>
        <taxon>Burkholderia</taxon>
        <taxon>pseudomallei group</taxon>
    </lineage>
</organism>
<dbReference type="EMBL" id="FXAN01000072">
    <property type="protein sequence ID" value="SMG01384.1"/>
    <property type="molecule type" value="Genomic_DNA"/>
</dbReference>
<proteinExistence type="predicted"/>
<sequence>MGEFGALGAGAQQQQFLAQRPVLGGTDASLVRGGAKSWVRSGVAHGA</sequence>
<reference evidence="1 2" key="1">
    <citation type="submission" date="2017-04" db="EMBL/GenBank/DDBJ databases">
        <authorList>
            <person name="Afonso C.L."/>
            <person name="Miller P.J."/>
            <person name="Scott M.A."/>
            <person name="Spackman E."/>
            <person name="Goraichik I."/>
            <person name="Dimitrov K.M."/>
            <person name="Suarez D.L."/>
            <person name="Swayne D.E."/>
        </authorList>
    </citation>
    <scope>NUCLEOTIDE SEQUENCE [LARGE SCALE GENOMIC DNA]</scope>
    <source>
        <strain evidence="1">LMG 28154</strain>
    </source>
</reference>
<gene>
    <name evidence="1" type="ORF">BSIN_0600</name>
</gene>
<name>A0A238H7Z0_9BURK</name>
<evidence type="ECO:0000313" key="2">
    <source>
        <dbReference type="Proteomes" id="UP000198460"/>
    </source>
</evidence>
<protein>
    <submittedName>
        <fullName evidence="1">Uncharacterized protein</fullName>
    </submittedName>
</protein>
<dbReference type="AlphaFoldDB" id="A0A238H7Z0"/>
<accession>A0A238H7Z0</accession>
<evidence type="ECO:0000313" key="1">
    <source>
        <dbReference type="EMBL" id="SMG01384.1"/>
    </source>
</evidence>